<dbReference type="PROSITE" id="PS50102">
    <property type="entry name" value="RRM"/>
    <property type="match status" value="1"/>
</dbReference>
<dbReference type="Gene3D" id="3.30.70.330">
    <property type="match status" value="1"/>
</dbReference>
<name>A0AA41N3J8_SCICA</name>
<dbReference type="AlphaFoldDB" id="A0AA41N3J8"/>
<dbReference type="InterPro" id="IPR050441">
    <property type="entry name" value="RBM"/>
</dbReference>
<feature type="compositionally biased region" description="Gly residues" evidence="3">
    <location>
        <begin position="101"/>
        <end position="115"/>
    </location>
</feature>
<dbReference type="SUPFAM" id="SSF54928">
    <property type="entry name" value="RNA-binding domain, RBD"/>
    <property type="match status" value="1"/>
</dbReference>
<dbReference type="Proteomes" id="UP001166674">
    <property type="component" value="Unassembled WGS sequence"/>
</dbReference>
<sequence length="115" mass="12689">MSSEEEKFLVEGLNFNIDEQVLEDHFSSFGPISEVVVVKDRETQRPQGFYQPHQPRRCSDATKAKNGECLDGRQIHVEHAGKSDQAPEGMSLGPMDMVTGRVGGNQGYGSGQYDS</sequence>
<dbReference type="SMART" id="SM00360">
    <property type="entry name" value="RRM"/>
    <property type="match status" value="1"/>
</dbReference>
<comment type="caution">
    <text evidence="5">The sequence shown here is derived from an EMBL/GenBank/DDBJ whole genome shotgun (WGS) entry which is preliminary data.</text>
</comment>
<dbReference type="PANTHER" id="PTHR48034">
    <property type="entry name" value="TRANSFORMER-2 SEX-DETERMINING PROTEIN-RELATED"/>
    <property type="match status" value="1"/>
</dbReference>
<reference evidence="5" key="1">
    <citation type="submission" date="2020-03" db="EMBL/GenBank/DDBJ databases">
        <title>Studies in the Genomics of Life Span.</title>
        <authorList>
            <person name="Glass D."/>
        </authorList>
    </citation>
    <scope>NUCLEOTIDE SEQUENCE</scope>
    <source>
        <strain evidence="5">SUZIE</strain>
        <tissue evidence="5">Muscle</tissue>
    </source>
</reference>
<proteinExistence type="predicted"/>
<feature type="domain" description="RRM" evidence="4">
    <location>
        <begin position="6"/>
        <end position="82"/>
    </location>
</feature>
<keyword evidence="1 2" id="KW-0694">RNA-binding</keyword>
<protein>
    <submittedName>
        <fullName evidence="5">RNA-binding protein 3</fullName>
    </submittedName>
</protein>
<dbReference type="EMBL" id="JAATJV010385498">
    <property type="protein sequence ID" value="MBZ3883147.1"/>
    <property type="molecule type" value="Genomic_DNA"/>
</dbReference>
<keyword evidence="6" id="KW-1185">Reference proteome</keyword>
<evidence type="ECO:0000313" key="5">
    <source>
        <dbReference type="EMBL" id="MBZ3883147.1"/>
    </source>
</evidence>
<evidence type="ECO:0000256" key="1">
    <source>
        <dbReference type="ARBA" id="ARBA00022884"/>
    </source>
</evidence>
<feature type="region of interest" description="Disordered" evidence="3">
    <location>
        <begin position="79"/>
        <end position="115"/>
    </location>
</feature>
<accession>A0AA41N3J8</accession>
<dbReference type="Pfam" id="PF00076">
    <property type="entry name" value="RRM_1"/>
    <property type="match status" value="1"/>
</dbReference>
<dbReference type="InterPro" id="IPR000504">
    <property type="entry name" value="RRM_dom"/>
</dbReference>
<dbReference type="InterPro" id="IPR035979">
    <property type="entry name" value="RBD_domain_sf"/>
</dbReference>
<evidence type="ECO:0000313" key="6">
    <source>
        <dbReference type="Proteomes" id="UP001166674"/>
    </source>
</evidence>
<dbReference type="InterPro" id="IPR012677">
    <property type="entry name" value="Nucleotide-bd_a/b_plait_sf"/>
</dbReference>
<organism evidence="5 6">
    <name type="scientific">Sciurus carolinensis</name>
    <name type="common">Eastern gray squirrel</name>
    <dbReference type="NCBI Taxonomy" id="30640"/>
    <lineage>
        <taxon>Eukaryota</taxon>
        <taxon>Metazoa</taxon>
        <taxon>Chordata</taxon>
        <taxon>Craniata</taxon>
        <taxon>Vertebrata</taxon>
        <taxon>Euteleostomi</taxon>
        <taxon>Mammalia</taxon>
        <taxon>Eutheria</taxon>
        <taxon>Euarchontoglires</taxon>
        <taxon>Glires</taxon>
        <taxon>Rodentia</taxon>
        <taxon>Sciuromorpha</taxon>
        <taxon>Sciuridae</taxon>
        <taxon>Sciurinae</taxon>
        <taxon>Sciurini</taxon>
        <taxon>Sciurus</taxon>
    </lineage>
</organism>
<dbReference type="GO" id="GO:0003723">
    <property type="term" value="F:RNA binding"/>
    <property type="evidence" value="ECO:0007669"/>
    <property type="project" value="UniProtKB-UniRule"/>
</dbReference>
<evidence type="ECO:0000256" key="2">
    <source>
        <dbReference type="PROSITE-ProRule" id="PRU00176"/>
    </source>
</evidence>
<evidence type="ECO:0000259" key="4">
    <source>
        <dbReference type="PROSITE" id="PS50102"/>
    </source>
</evidence>
<evidence type="ECO:0000256" key="3">
    <source>
        <dbReference type="SAM" id="MobiDB-lite"/>
    </source>
</evidence>
<gene>
    <name evidence="5" type="ORF">SUZIE_171520</name>
</gene>